<protein>
    <recommendedName>
        <fullName evidence="3">Peptidase S1 domain-containing protein</fullName>
    </recommendedName>
</protein>
<reference evidence="1 2" key="1">
    <citation type="journal article" date="2016" name="Mol. Biol. Evol.">
        <title>Genome-Wide Survey of Gut Fungi (Harpellales) Reveals the First Horizontally Transferred Ubiquitin Gene from a Mosquito Host.</title>
        <authorList>
            <person name="Wang Y."/>
            <person name="White M.M."/>
            <person name="Kvist S."/>
            <person name="Moncalvo J.M."/>
        </authorList>
    </citation>
    <scope>NUCLEOTIDE SEQUENCE [LARGE SCALE GENOMIC DNA]</scope>
    <source>
        <strain evidence="1 2">ALG-7-W6</strain>
    </source>
</reference>
<dbReference type="Proteomes" id="UP000187455">
    <property type="component" value="Unassembled WGS sequence"/>
</dbReference>
<dbReference type="InterPro" id="IPR009003">
    <property type="entry name" value="Peptidase_S1_PA"/>
</dbReference>
<dbReference type="AlphaFoldDB" id="A0A1R0H951"/>
<organism evidence="1 2">
    <name type="scientific">Smittium mucronatum</name>
    <dbReference type="NCBI Taxonomy" id="133383"/>
    <lineage>
        <taxon>Eukaryota</taxon>
        <taxon>Fungi</taxon>
        <taxon>Fungi incertae sedis</taxon>
        <taxon>Zoopagomycota</taxon>
        <taxon>Kickxellomycotina</taxon>
        <taxon>Harpellomycetes</taxon>
        <taxon>Harpellales</taxon>
        <taxon>Legeriomycetaceae</taxon>
        <taxon>Smittium</taxon>
    </lineage>
</organism>
<keyword evidence="2" id="KW-1185">Reference proteome</keyword>
<evidence type="ECO:0000313" key="1">
    <source>
        <dbReference type="EMBL" id="OLY85637.1"/>
    </source>
</evidence>
<proteinExistence type="predicted"/>
<sequence length="280" mass="29340">MVTKRQLVTSVLDTASFLASLNYLGKDGINRRACGATIISPQVLVTSDLCVTELGARFGEGKMNVVAGSIPLTSRSVSPGYSALLLNSDLEMDRPLSNVTLVSSSVCQNLYQGFSGNNTKLVCIEDSSRNGCRNYTGGDPIVVYTITKKLALAGIYGGYSYNGSEIDCSSSNSALLSNSLVDYLAFLSVSTNLTIPQLVTSERLLNNSVDNGTLPLINQSLSELANKLSANPNSSADMSSMVSHPASASVSKKSGVPPPINGLTLTLALCILAILAQITS</sequence>
<evidence type="ECO:0000313" key="2">
    <source>
        <dbReference type="Proteomes" id="UP000187455"/>
    </source>
</evidence>
<name>A0A1R0H951_9FUNG</name>
<accession>A0A1R0H951</accession>
<gene>
    <name evidence="1" type="ORF">AYI68_g172</name>
</gene>
<dbReference type="EMBL" id="LSSL01000052">
    <property type="protein sequence ID" value="OLY85637.1"/>
    <property type="molecule type" value="Genomic_DNA"/>
</dbReference>
<evidence type="ECO:0008006" key="3">
    <source>
        <dbReference type="Google" id="ProtNLM"/>
    </source>
</evidence>
<comment type="caution">
    <text evidence="1">The sequence shown here is derived from an EMBL/GenBank/DDBJ whole genome shotgun (WGS) entry which is preliminary data.</text>
</comment>
<dbReference type="SUPFAM" id="SSF50494">
    <property type="entry name" value="Trypsin-like serine proteases"/>
    <property type="match status" value="1"/>
</dbReference>
<dbReference type="OrthoDB" id="5550564at2759"/>
<dbReference type="STRING" id="133383.A0A1R0H951"/>